<dbReference type="Proteomes" id="UP000223968">
    <property type="component" value="Unassembled WGS sequence"/>
</dbReference>
<sequence length="76" mass="8435">MSSKIRRSVEVATDLPLNDEVMDQQCKAAADGRPFDLVVNNCQRYASEVLVRLRNSGAITKQQFAALPKKGFKPLV</sequence>
<reference evidence="1 2" key="1">
    <citation type="submission" date="2017-10" db="EMBL/GenBank/DDBJ databases">
        <title>Comparative genomics in systemic dimorphic fungi from Ajellomycetaceae.</title>
        <authorList>
            <person name="Munoz J.F."/>
            <person name="Mcewen J.G."/>
            <person name="Clay O.K."/>
            <person name="Cuomo C.A."/>
        </authorList>
    </citation>
    <scope>NUCLEOTIDE SEQUENCE [LARGE SCALE GENOMIC DNA]</scope>
    <source>
        <strain evidence="1 2">UAMH5409</strain>
    </source>
</reference>
<protein>
    <submittedName>
        <fullName evidence="1">Uncharacterized protein</fullName>
    </submittedName>
</protein>
<comment type="caution">
    <text evidence="1">The sequence shown here is derived from an EMBL/GenBank/DDBJ whole genome shotgun (WGS) entry which is preliminary data.</text>
</comment>
<dbReference type="STRING" id="1447875.A0A2B7WJQ2"/>
<organism evidence="1 2">
    <name type="scientific">Helicocarpus griseus UAMH5409</name>
    <dbReference type="NCBI Taxonomy" id="1447875"/>
    <lineage>
        <taxon>Eukaryota</taxon>
        <taxon>Fungi</taxon>
        <taxon>Dikarya</taxon>
        <taxon>Ascomycota</taxon>
        <taxon>Pezizomycotina</taxon>
        <taxon>Eurotiomycetes</taxon>
        <taxon>Eurotiomycetidae</taxon>
        <taxon>Onygenales</taxon>
        <taxon>Ajellomycetaceae</taxon>
        <taxon>Helicocarpus</taxon>
    </lineage>
</organism>
<evidence type="ECO:0000313" key="1">
    <source>
        <dbReference type="EMBL" id="PGG96836.1"/>
    </source>
</evidence>
<dbReference type="AlphaFoldDB" id="A0A2B7WJQ2"/>
<name>A0A2B7WJQ2_9EURO</name>
<accession>A0A2B7WJQ2</accession>
<gene>
    <name evidence="1" type="ORF">AJ79_09442</name>
</gene>
<dbReference type="EMBL" id="PDNB01000266">
    <property type="protein sequence ID" value="PGG96836.1"/>
    <property type="molecule type" value="Genomic_DNA"/>
</dbReference>
<keyword evidence="2" id="KW-1185">Reference proteome</keyword>
<proteinExistence type="predicted"/>
<dbReference type="OrthoDB" id="2798106at2759"/>
<evidence type="ECO:0000313" key="2">
    <source>
        <dbReference type="Proteomes" id="UP000223968"/>
    </source>
</evidence>